<keyword evidence="2" id="KW-1185">Reference proteome</keyword>
<proteinExistence type="predicted"/>
<name>A0ACC3SAF8_9PEZI</name>
<organism evidence="1 2">
    <name type="scientific">Zalaria obscura</name>
    <dbReference type="NCBI Taxonomy" id="2024903"/>
    <lineage>
        <taxon>Eukaryota</taxon>
        <taxon>Fungi</taxon>
        <taxon>Dikarya</taxon>
        <taxon>Ascomycota</taxon>
        <taxon>Pezizomycotina</taxon>
        <taxon>Dothideomycetes</taxon>
        <taxon>Dothideomycetidae</taxon>
        <taxon>Dothideales</taxon>
        <taxon>Zalariaceae</taxon>
        <taxon>Zalaria</taxon>
    </lineage>
</organism>
<evidence type="ECO:0000313" key="1">
    <source>
        <dbReference type="EMBL" id="KAK8204630.1"/>
    </source>
</evidence>
<reference evidence="1" key="1">
    <citation type="submission" date="2024-02" db="EMBL/GenBank/DDBJ databases">
        <title>Metagenome Assembled Genome of Zalaria obscura JY119.</title>
        <authorList>
            <person name="Vighnesh L."/>
            <person name="Jagadeeshwari U."/>
            <person name="Venkata Ramana C."/>
            <person name="Sasikala C."/>
        </authorList>
    </citation>
    <scope>NUCLEOTIDE SEQUENCE</scope>
    <source>
        <strain evidence="1">JY119</strain>
    </source>
</reference>
<gene>
    <name evidence="1" type="ORF">M8818_005070</name>
</gene>
<dbReference type="Proteomes" id="UP001320706">
    <property type="component" value="Unassembled WGS sequence"/>
</dbReference>
<dbReference type="EMBL" id="JAMKPW020000026">
    <property type="protein sequence ID" value="KAK8204630.1"/>
    <property type="molecule type" value="Genomic_DNA"/>
</dbReference>
<sequence>MYTPPSAYQLQHPYIHPHSQLTRRADRQRHARLQRRQVPELRRHAVRLVEAGRHIRKGLASRPDRAPLRRARRPPGIKPPLLYLHTIPAHLHDINEATIQICRPASIRITLLHSIVIHIHLRLLLFPIAFHPSSPVPINPIPSVLPLRTTSLFLRFILPAPLPQHTPLPTRHTLQSRRRGERGRCTGALGAWRGGEDGGLETAGWCGVGAVRCGEGGGGGRLLKGAVELGEGVGFAARCAPSPNQPSHAQPPSFFPSAHPLPTPDAIDTESPTHHRLPKNLHAIQLPQRLRTSVNIAEQNVRLSAHLHRLERDNVEDRAVGAEEHVQ</sequence>
<evidence type="ECO:0000313" key="2">
    <source>
        <dbReference type="Proteomes" id="UP001320706"/>
    </source>
</evidence>
<accession>A0ACC3SAF8</accession>
<protein>
    <submittedName>
        <fullName evidence="1">Uncharacterized protein</fullName>
    </submittedName>
</protein>
<comment type="caution">
    <text evidence="1">The sequence shown here is derived from an EMBL/GenBank/DDBJ whole genome shotgun (WGS) entry which is preliminary data.</text>
</comment>